<sequence length="819" mass="86569">MSNNLRLQVLLKAVDQASRPFKAIQTETKKLSGDIRDTQASIKAMDAQAAKIDGFRKTSGQLAVTQKSLKKAKEEAAALAVQFRNTEKPTTQQARALEQARKAASDLQTKSNALRLSVQQQRDALTAAGISTKNLSSEQQRLKSSSAQATLGLSRQRQALQQLSEKQAQLNRVSERYEKGKAAIAGVRNTSAAALGVGTAALYAGSRLIAPAVQTDGQGDRIAAQNGEGSGKGEQYTRVIRDISGSGTGNDISQISEAVAAVRSTLGALGDVGESELNRISRKALDIQTTLGGDTTESIQIAAIMMKNGLAKNSDEAFDLMVTGMQRVSTQMRGELPEILHEYSTHFRNMGFSGSEAMSLLVDMAQQGKFALDKTGDAVKEFSIRGSDMSKNSVAAYQAIGLNAKKMSSDIASGGDKARLAMQKTAQGLMKIKDPATRANQAIALFGTPIEDLSVDQIPAFLAALAGTKNKLGDVSGAADRMGATLRDNLQGDIGKLQGAMDGLRFNLFNDDDGVLRKLTQEATGWLNRVTEWVKANPKLTQQIVLVAGAAAALIAVLGGVGLVIWPVMTGINMLVAGAGLLGTGFSVVGSAIVTALGAITLPVALVAAAIVAGALLIRKYWEPISAFLSGMAQGFTAAMGPIADAFSPLKPVFDWLGEKLGWVWDQFKGLLEPVKSTQAELQAAGDMGKQFGELLAAGIKFVLSPLTELQNGIDWVLKKLGMVDDKSKKLKDNLPTDVPVGAQRPGVQYNVATGGAGYRPVTAPAGGGNTNNVTSNDTYNINMPPGISKDDALALIAQQKQRDARNQRAAQNTKMGWE</sequence>
<keyword evidence="2" id="KW-1185">Reference proteome</keyword>
<accession>A0ACC5RKA7</accession>
<organism evidence="1 2">
    <name type="scientific">Enterobacter agglomerans</name>
    <name type="common">Erwinia herbicola</name>
    <name type="synonym">Pantoea agglomerans</name>
    <dbReference type="NCBI Taxonomy" id="549"/>
    <lineage>
        <taxon>Bacteria</taxon>
        <taxon>Pseudomonadati</taxon>
        <taxon>Pseudomonadota</taxon>
        <taxon>Gammaproteobacteria</taxon>
        <taxon>Enterobacterales</taxon>
        <taxon>Erwiniaceae</taxon>
        <taxon>Pantoea</taxon>
        <taxon>Pantoea agglomerans group</taxon>
    </lineage>
</organism>
<comment type="caution">
    <text evidence="1">The sequence shown here is derived from an EMBL/GenBank/DDBJ whole genome shotgun (WGS) entry which is preliminary data.</text>
</comment>
<dbReference type="EMBL" id="JAEOXF010000003">
    <property type="protein sequence ID" value="MBK4725018.1"/>
    <property type="molecule type" value="Genomic_DNA"/>
</dbReference>
<name>A0ACC5RKA7_ENTAG</name>
<evidence type="ECO:0000313" key="1">
    <source>
        <dbReference type="EMBL" id="MBK4725018.1"/>
    </source>
</evidence>
<gene>
    <name evidence="1" type="ORF">JJL49_07255</name>
</gene>
<reference evidence="1" key="1">
    <citation type="submission" date="2021-01" db="EMBL/GenBank/DDBJ databases">
        <title>Draft genome of Pantoea agglomerans Eh 335.</title>
        <authorList>
            <person name="Emsley S.A."/>
            <person name="Oline D.K."/>
            <person name="Saw J.H."/>
            <person name="Ushijima B."/>
            <person name="Videau P."/>
            <person name="Koyack M.J."/>
        </authorList>
    </citation>
    <scope>NUCLEOTIDE SEQUENCE</scope>
    <source>
        <strain evidence="1">Eh 335</strain>
    </source>
</reference>
<dbReference type="Proteomes" id="UP000633731">
    <property type="component" value="Unassembled WGS sequence"/>
</dbReference>
<evidence type="ECO:0000313" key="2">
    <source>
        <dbReference type="Proteomes" id="UP000633731"/>
    </source>
</evidence>
<proteinExistence type="predicted"/>
<protein>
    <submittedName>
        <fullName evidence="1">Phage tail tape measure protein</fullName>
    </submittedName>
</protein>